<dbReference type="Proteomes" id="UP001164539">
    <property type="component" value="Chromosome 13"/>
</dbReference>
<keyword evidence="2" id="KW-1185">Reference proteome</keyword>
<name>A0ACC1WU84_MELAZ</name>
<evidence type="ECO:0000313" key="2">
    <source>
        <dbReference type="Proteomes" id="UP001164539"/>
    </source>
</evidence>
<proteinExistence type="predicted"/>
<dbReference type="EMBL" id="CM051406">
    <property type="protein sequence ID" value="KAJ4702447.1"/>
    <property type="molecule type" value="Genomic_DNA"/>
</dbReference>
<sequence length="653" mass="74421">MSNVEKLLERIVDQQDEIIRLLGGKDGTAQKDAQKQAQKKTSAKLPEHVRMRRLKLYRAALNGDWEVAKRVYDDCEEDIGVEISEKGGTALHIAAAAKHIDFVKELVKRMNENDLSKQNSVGSTALFFAAASGKVELAQEIVKNNKEIAMIPDDRGTLPIDMAAWLGDKRMVEYLYQETTPLNEEHRKQLFISCIETDLYGKHCFSFFRKNCFGTYDDVNILFLDIALQLLKNYPNLATAQTANDEITALHVLARKSLKFSNLTNQNRQGIFKRCFNLENKNQQALELVERIWQKVVLLSDHELSQLIAKPEKLIFDAAERGNFQFLCILIREYPDLIWKIDCLENKYSLFHIAVRNRQEDIFKFIYEIGSNKEILLAFKDKEGNNILHLAGMLAPIDRLNIVSGAALQMQRELLWFKKVEEFVHQRSTEARNNKGFTPRALFTKEHEGLRQNGEKWMKETAASCMVVAALIATVAFAAAITVPGANNQDTGFPIFLGKASFQVFAILDAISLVFSSASIMSFLSILTSRYTEEDFLWVLPRKLRIGMITLFISMAAMMVVFSTTYFIFFNHGRLWIAILVTIISSTPVIMFIFQHYQLFNDVLRSAYVSNSLFQQGKNSLFRKEGEASDQQLGMTKIFNARLKVQCTCSTNV</sequence>
<evidence type="ECO:0000313" key="1">
    <source>
        <dbReference type="EMBL" id="KAJ4702447.1"/>
    </source>
</evidence>
<protein>
    <submittedName>
        <fullName evidence="1">Ankyrin repeat family protein</fullName>
    </submittedName>
</protein>
<reference evidence="1 2" key="1">
    <citation type="journal article" date="2023" name="Science">
        <title>Complex scaffold remodeling in plant triterpene biosynthesis.</title>
        <authorList>
            <person name="De La Pena R."/>
            <person name="Hodgson H."/>
            <person name="Liu J.C."/>
            <person name="Stephenson M.J."/>
            <person name="Martin A.C."/>
            <person name="Owen C."/>
            <person name="Harkess A."/>
            <person name="Leebens-Mack J."/>
            <person name="Jimenez L.E."/>
            <person name="Osbourn A."/>
            <person name="Sattely E.S."/>
        </authorList>
    </citation>
    <scope>NUCLEOTIDE SEQUENCE [LARGE SCALE GENOMIC DNA]</scope>
    <source>
        <strain evidence="2">cv. JPN11</strain>
        <tissue evidence="1">Leaf</tissue>
    </source>
</reference>
<accession>A0ACC1WU84</accession>
<gene>
    <name evidence="1" type="ORF">OWV82_022504</name>
</gene>
<comment type="caution">
    <text evidence="1">The sequence shown here is derived from an EMBL/GenBank/DDBJ whole genome shotgun (WGS) entry which is preliminary data.</text>
</comment>
<organism evidence="1 2">
    <name type="scientific">Melia azedarach</name>
    <name type="common">Chinaberry tree</name>
    <dbReference type="NCBI Taxonomy" id="155640"/>
    <lineage>
        <taxon>Eukaryota</taxon>
        <taxon>Viridiplantae</taxon>
        <taxon>Streptophyta</taxon>
        <taxon>Embryophyta</taxon>
        <taxon>Tracheophyta</taxon>
        <taxon>Spermatophyta</taxon>
        <taxon>Magnoliopsida</taxon>
        <taxon>eudicotyledons</taxon>
        <taxon>Gunneridae</taxon>
        <taxon>Pentapetalae</taxon>
        <taxon>rosids</taxon>
        <taxon>malvids</taxon>
        <taxon>Sapindales</taxon>
        <taxon>Meliaceae</taxon>
        <taxon>Melia</taxon>
    </lineage>
</organism>